<sequence>MAEIRQLLDQLAALGFEGTQLEQDVWKNIQMNLPGFSVSHQIPYGAEIMFYELLFGKDDKGSYELQGLNATHRGEITIRHITHNGIDTASLEERMATINWKAFFEGQLLTEELAPVHELLNTLSQLGAGRDPDALGVQRELMLQYWPKGSVPWQGEKVQSIYEHKHEYRHPAMVSAPGMSLPMVSELSLKPPGEPPPDIAEQTAPGQKAKKKFRKKGPRH</sequence>
<gene>
    <name evidence="2" type="ORF">DCC81_25160</name>
</gene>
<protein>
    <submittedName>
        <fullName evidence="2">Uncharacterized protein</fullName>
    </submittedName>
</protein>
<feature type="compositionally biased region" description="Basic residues" evidence="1">
    <location>
        <begin position="208"/>
        <end position="220"/>
    </location>
</feature>
<dbReference type="RefSeq" id="WP_108689534.1">
    <property type="nucleotide sequence ID" value="NZ_QCYK01000005.1"/>
</dbReference>
<dbReference type="Proteomes" id="UP000244450">
    <property type="component" value="Unassembled WGS sequence"/>
</dbReference>
<dbReference type="EMBL" id="QCYK01000005">
    <property type="protein sequence ID" value="PUZ21300.1"/>
    <property type="molecule type" value="Genomic_DNA"/>
</dbReference>
<accession>A0A2T7BB69</accession>
<keyword evidence="3" id="KW-1185">Reference proteome</keyword>
<name>A0A2T7BB69_9BACT</name>
<comment type="caution">
    <text evidence="2">The sequence shown here is derived from an EMBL/GenBank/DDBJ whole genome shotgun (WGS) entry which is preliminary data.</text>
</comment>
<reference evidence="2 3" key="1">
    <citation type="submission" date="2018-04" db="EMBL/GenBank/DDBJ databases">
        <title>Chitinophaga fuyangensis sp. nov., isolated from soil in a chemical factory.</title>
        <authorList>
            <person name="Chen K."/>
        </authorList>
    </citation>
    <scope>NUCLEOTIDE SEQUENCE [LARGE SCALE GENOMIC DNA]</scope>
    <source>
        <strain evidence="2 3">LY-1</strain>
    </source>
</reference>
<dbReference type="AlphaFoldDB" id="A0A2T7BB69"/>
<evidence type="ECO:0000313" key="2">
    <source>
        <dbReference type="EMBL" id="PUZ21300.1"/>
    </source>
</evidence>
<organism evidence="2 3">
    <name type="scientific">Chitinophaga parva</name>
    <dbReference type="NCBI Taxonomy" id="2169414"/>
    <lineage>
        <taxon>Bacteria</taxon>
        <taxon>Pseudomonadati</taxon>
        <taxon>Bacteroidota</taxon>
        <taxon>Chitinophagia</taxon>
        <taxon>Chitinophagales</taxon>
        <taxon>Chitinophagaceae</taxon>
        <taxon>Chitinophaga</taxon>
    </lineage>
</organism>
<proteinExistence type="predicted"/>
<evidence type="ECO:0000256" key="1">
    <source>
        <dbReference type="SAM" id="MobiDB-lite"/>
    </source>
</evidence>
<feature type="region of interest" description="Disordered" evidence="1">
    <location>
        <begin position="183"/>
        <end position="220"/>
    </location>
</feature>
<evidence type="ECO:0000313" key="3">
    <source>
        <dbReference type="Proteomes" id="UP000244450"/>
    </source>
</evidence>